<sequence>MISEDYEALVTYIENPENFRQITSGGKKTRVDGTTLLKSRAFDIMASALSGVNDFPQYSQGDEEMLREIPETVQECSCLEGFYRSRMDVVLGKQPNIVHGTEESVGLPVDVEILSKTSQILSGIVKDDYLDEGWRSKGCRK</sequence>
<protein>
    <submittedName>
        <fullName evidence="1">Uncharacterized protein</fullName>
    </submittedName>
</protein>
<comment type="caution">
    <text evidence="1">The sequence shown here is derived from an EMBL/GenBank/DDBJ whole genome shotgun (WGS) entry which is preliminary data.</text>
</comment>
<evidence type="ECO:0000313" key="2">
    <source>
        <dbReference type="Proteomes" id="UP001633002"/>
    </source>
</evidence>
<evidence type="ECO:0000313" key="1">
    <source>
        <dbReference type="EMBL" id="KAL3691854.1"/>
    </source>
</evidence>
<reference evidence="1 2" key="1">
    <citation type="submission" date="2024-09" db="EMBL/GenBank/DDBJ databases">
        <title>Chromosome-scale assembly of Riccia sorocarpa.</title>
        <authorList>
            <person name="Paukszto L."/>
        </authorList>
    </citation>
    <scope>NUCLEOTIDE SEQUENCE [LARGE SCALE GENOMIC DNA]</scope>
    <source>
        <strain evidence="1">LP-2024</strain>
        <tissue evidence="1">Aerial parts of the thallus</tissue>
    </source>
</reference>
<gene>
    <name evidence="1" type="ORF">R1sor_005505</name>
</gene>
<dbReference type="Proteomes" id="UP001633002">
    <property type="component" value="Unassembled WGS sequence"/>
</dbReference>
<name>A0ABD3HNA5_9MARC</name>
<keyword evidence="2" id="KW-1185">Reference proteome</keyword>
<organism evidence="1 2">
    <name type="scientific">Riccia sorocarpa</name>
    <dbReference type="NCBI Taxonomy" id="122646"/>
    <lineage>
        <taxon>Eukaryota</taxon>
        <taxon>Viridiplantae</taxon>
        <taxon>Streptophyta</taxon>
        <taxon>Embryophyta</taxon>
        <taxon>Marchantiophyta</taxon>
        <taxon>Marchantiopsida</taxon>
        <taxon>Marchantiidae</taxon>
        <taxon>Marchantiales</taxon>
        <taxon>Ricciaceae</taxon>
        <taxon>Riccia</taxon>
    </lineage>
</organism>
<dbReference type="EMBL" id="JBJQOH010000003">
    <property type="protein sequence ID" value="KAL3691854.1"/>
    <property type="molecule type" value="Genomic_DNA"/>
</dbReference>
<dbReference type="AlphaFoldDB" id="A0ABD3HNA5"/>
<accession>A0ABD3HNA5</accession>
<proteinExistence type="predicted"/>